<dbReference type="EMBL" id="CP003349">
    <property type="protein sequence ID" value="AFD05353.1"/>
    <property type="molecule type" value="Genomic_DNA"/>
</dbReference>
<proteinExistence type="predicted"/>
<evidence type="ECO:0000313" key="1">
    <source>
        <dbReference type="EMBL" id="AFD05353.1"/>
    </source>
</evidence>
<keyword evidence="2" id="KW-1185">Reference proteome</keyword>
<accession>H8KNU2</accession>
<sequence>MKKIQKVLIALLCCGFTLLPTRESNAIVPAGILEVIKAGVKKVIKAVDLRIQRLQNKTIWLQNAQKAIENAMAKLKLEEITEWTERQKTLYQEYFEELNKVKSIIAYYQKVRDISKKQARLLEAYQKAWNLLKKDKHFTAEELHTMSKVYEGMLSQSAKNIDQLLVIVNSFQTQMSDAKRLELIEQADKQIDIVFYDLIKFNRRNIRLSLMRAKAQHDVEAVKRFYNLQ</sequence>
<dbReference type="AlphaFoldDB" id="H8KNU2"/>
<evidence type="ECO:0008006" key="3">
    <source>
        <dbReference type="Google" id="ProtNLM"/>
    </source>
</evidence>
<dbReference type="STRING" id="929556.Solca_0207"/>
<dbReference type="OrthoDB" id="793529at2"/>
<gene>
    <name evidence="1" type="ordered locus">Solca_0207</name>
</gene>
<dbReference type="Proteomes" id="UP000007590">
    <property type="component" value="Chromosome"/>
</dbReference>
<organism evidence="1 2">
    <name type="scientific">Solitalea canadensis (strain ATCC 29591 / DSM 3403 / JCM 21819 / LMG 8368 / NBRC 15130 / NCIMB 12057 / USAM 9D)</name>
    <name type="common">Flexibacter canadensis</name>
    <dbReference type="NCBI Taxonomy" id="929556"/>
    <lineage>
        <taxon>Bacteria</taxon>
        <taxon>Pseudomonadati</taxon>
        <taxon>Bacteroidota</taxon>
        <taxon>Sphingobacteriia</taxon>
        <taxon>Sphingobacteriales</taxon>
        <taxon>Sphingobacteriaceae</taxon>
        <taxon>Solitalea</taxon>
    </lineage>
</organism>
<name>H8KNU2_SOLCM</name>
<dbReference type="eggNOG" id="COG0497">
    <property type="taxonomic scope" value="Bacteria"/>
</dbReference>
<dbReference type="KEGG" id="scn:Solca_0207"/>
<dbReference type="RefSeq" id="WP_014678581.1">
    <property type="nucleotide sequence ID" value="NC_017770.1"/>
</dbReference>
<dbReference type="HOGENOM" id="CLU_1287665_0_0_10"/>
<protein>
    <recommendedName>
        <fullName evidence="3">Conjugal transfer protein TraI</fullName>
    </recommendedName>
</protein>
<reference evidence="1" key="1">
    <citation type="submission" date="2012-02" db="EMBL/GenBank/DDBJ databases">
        <title>The complete genome of Solitalea canadensis DSM 3403.</title>
        <authorList>
            <consortium name="US DOE Joint Genome Institute (JGI-PGF)"/>
            <person name="Lucas S."/>
            <person name="Copeland A."/>
            <person name="Lapidus A."/>
            <person name="Glavina del Rio T."/>
            <person name="Dalin E."/>
            <person name="Tice H."/>
            <person name="Bruce D."/>
            <person name="Goodwin L."/>
            <person name="Pitluck S."/>
            <person name="Peters L."/>
            <person name="Ovchinnikova G."/>
            <person name="Lu M."/>
            <person name="Kyrpides N."/>
            <person name="Mavromatis K."/>
            <person name="Ivanova N."/>
            <person name="Brettin T."/>
            <person name="Detter J.C."/>
            <person name="Han C."/>
            <person name="Larimer F."/>
            <person name="Land M."/>
            <person name="Hauser L."/>
            <person name="Markowitz V."/>
            <person name="Cheng J.-F."/>
            <person name="Hugenholtz P."/>
            <person name="Woyke T."/>
            <person name="Wu D."/>
            <person name="Spring S."/>
            <person name="Schroeder M."/>
            <person name="Kopitz M."/>
            <person name="Brambilla E."/>
            <person name="Klenk H.-P."/>
            <person name="Eisen J.A."/>
        </authorList>
    </citation>
    <scope>NUCLEOTIDE SEQUENCE</scope>
    <source>
        <strain evidence="1">DSM 3403</strain>
    </source>
</reference>
<evidence type="ECO:0000313" key="2">
    <source>
        <dbReference type="Proteomes" id="UP000007590"/>
    </source>
</evidence>